<evidence type="ECO:0000313" key="2">
    <source>
        <dbReference type="Proteomes" id="UP001246858"/>
    </source>
</evidence>
<dbReference type="Proteomes" id="UP001246858">
    <property type="component" value="Unassembled WGS sequence"/>
</dbReference>
<organism evidence="1 2">
    <name type="scientific">Pedobacter africanus</name>
    <dbReference type="NCBI Taxonomy" id="151894"/>
    <lineage>
        <taxon>Bacteria</taxon>
        <taxon>Pseudomonadati</taxon>
        <taxon>Bacteroidota</taxon>
        <taxon>Sphingobacteriia</taxon>
        <taxon>Sphingobacteriales</taxon>
        <taxon>Sphingobacteriaceae</taxon>
        <taxon>Pedobacter</taxon>
    </lineage>
</organism>
<proteinExistence type="predicted"/>
<evidence type="ECO:0000313" key="1">
    <source>
        <dbReference type="EMBL" id="MDR6785751.1"/>
    </source>
</evidence>
<name>A0ACC6L2N7_9SPHI</name>
<gene>
    <name evidence="1" type="ORF">J2X78_004343</name>
</gene>
<sequence length="276" mass="31751">MLKIDAHQHFWIYDPVRDSWINDDMAVLRADFMPQQLLALLQQQNFDGSVVVQSDQSDTENIFQLRNAEENPFVKGVVGWIDLQAANVTERLEELSGYEKMKGFRHILQGEQDRALMLKPDFVNGISKLKQFNYTYDILIFPDQLKYAEELVSKFPDQPFVLDHIAKPDIKNGTTADWKKDIIALAKHENVSCKVSGMVTEADWKNWKASDFEPYLDIVFEAFGIERLMYGSDWPVCLVAASYAQTLGLMETYTAKLSVNEQELFWGGNAVKFYNL</sequence>
<accession>A0ACC6L2N7</accession>
<dbReference type="EMBL" id="JAVDTF010000005">
    <property type="protein sequence ID" value="MDR6785751.1"/>
    <property type="molecule type" value="Genomic_DNA"/>
</dbReference>
<dbReference type="EC" id="3.1.1.-" evidence="1"/>
<keyword evidence="2" id="KW-1185">Reference proteome</keyword>
<protein>
    <submittedName>
        <fullName evidence="1">L-fuconolactonase</fullName>
        <ecNumber evidence="1">3.1.1.-</ecNumber>
    </submittedName>
</protein>
<reference evidence="1" key="1">
    <citation type="submission" date="2023-07" db="EMBL/GenBank/DDBJ databases">
        <title>Sorghum-associated microbial communities from plants grown in Nebraska, USA.</title>
        <authorList>
            <person name="Schachtman D."/>
        </authorList>
    </citation>
    <scope>NUCLEOTIDE SEQUENCE</scope>
    <source>
        <strain evidence="1">2697</strain>
    </source>
</reference>
<comment type="caution">
    <text evidence="1">The sequence shown here is derived from an EMBL/GenBank/DDBJ whole genome shotgun (WGS) entry which is preliminary data.</text>
</comment>
<keyword evidence="1" id="KW-0378">Hydrolase</keyword>